<gene>
    <name evidence="2" type="ORF">LSAT_V11C400208320</name>
</gene>
<keyword evidence="1" id="KW-1133">Transmembrane helix</keyword>
<dbReference type="EMBL" id="NBSK02000004">
    <property type="protein sequence ID" value="KAJ0213910.1"/>
    <property type="molecule type" value="Genomic_DNA"/>
</dbReference>
<dbReference type="InterPro" id="IPR012340">
    <property type="entry name" value="NA-bd_OB-fold"/>
</dbReference>
<keyword evidence="1" id="KW-0812">Transmembrane</keyword>
<dbReference type="Gene3D" id="2.40.50.140">
    <property type="entry name" value="Nucleic acid-binding proteins"/>
    <property type="match status" value="1"/>
</dbReference>
<protein>
    <submittedName>
        <fullName evidence="2">Uncharacterized protein</fullName>
    </submittedName>
</protein>
<keyword evidence="1" id="KW-0472">Membrane</keyword>
<evidence type="ECO:0000313" key="2">
    <source>
        <dbReference type="EMBL" id="KAJ0213910.1"/>
    </source>
</evidence>
<proteinExistence type="predicted"/>
<evidence type="ECO:0000256" key="1">
    <source>
        <dbReference type="SAM" id="Phobius"/>
    </source>
</evidence>
<dbReference type="Proteomes" id="UP000235145">
    <property type="component" value="Unassembled WGS sequence"/>
</dbReference>
<sequence length="164" mass="18955">MFVFIFSVCNFLPLFFLNIVSVSVIMTMANRNITLIKDLDNMRDDYTLKVCIIWLWRSISEVNPTIVKSFEMILMDEMVKYPIPISLFKIILGTKIQASVYPSDFQRFESNLKEDKLNLHGRITVHECLSFQSKTTFEFSCVSFESIIYATATSNNSIGHFPPI</sequence>
<name>A0A9R1XGN6_LACSA</name>
<comment type="caution">
    <text evidence="2">The sequence shown here is derived from an EMBL/GenBank/DDBJ whole genome shotgun (WGS) entry which is preliminary data.</text>
</comment>
<evidence type="ECO:0000313" key="3">
    <source>
        <dbReference type="Proteomes" id="UP000235145"/>
    </source>
</evidence>
<reference evidence="2 3" key="1">
    <citation type="journal article" date="2017" name="Nat. Commun.">
        <title>Genome assembly with in vitro proximity ligation data and whole-genome triplication in lettuce.</title>
        <authorList>
            <person name="Reyes-Chin-Wo S."/>
            <person name="Wang Z."/>
            <person name="Yang X."/>
            <person name="Kozik A."/>
            <person name="Arikit S."/>
            <person name="Song C."/>
            <person name="Xia L."/>
            <person name="Froenicke L."/>
            <person name="Lavelle D.O."/>
            <person name="Truco M.J."/>
            <person name="Xia R."/>
            <person name="Zhu S."/>
            <person name="Xu C."/>
            <person name="Xu H."/>
            <person name="Xu X."/>
            <person name="Cox K."/>
            <person name="Korf I."/>
            <person name="Meyers B.C."/>
            <person name="Michelmore R.W."/>
        </authorList>
    </citation>
    <scope>NUCLEOTIDE SEQUENCE [LARGE SCALE GENOMIC DNA]</scope>
    <source>
        <strain evidence="3">cv. Salinas</strain>
        <tissue evidence="2">Seedlings</tissue>
    </source>
</reference>
<keyword evidence="3" id="KW-1185">Reference proteome</keyword>
<organism evidence="2 3">
    <name type="scientific">Lactuca sativa</name>
    <name type="common">Garden lettuce</name>
    <dbReference type="NCBI Taxonomy" id="4236"/>
    <lineage>
        <taxon>Eukaryota</taxon>
        <taxon>Viridiplantae</taxon>
        <taxon>Streptophyta</taxon>
        <taxon>Embryophyta</taxon>
        <taxon>Tracheophyta</taxon>
        <taxon>Spermatophyta</taxon>
        <taxon>Magnoliopsida</taxon>
        <taxon>eudicotyledons</taxon>
        <taxon>Gunneridae</taxon>
        <taxon>Pentapetalae</taxon>
        <taxon>asterids</taxon>
        <taxon>campanulids</taxon>
        <taxon>Asterales</taxon>
        <taxon>Asteraceae</taxon>
        <taxon>Cichorioideae</taxon>
        <taxon>Cichorieae</taxon>
        <taxon>Lactucinae</taxon>
        <taxon>Lactuca</taxon>
    </lineage>
</organism>
<dbReference type="AlphaFoldDB" id="A0A9R1XGN6"/>
<feature type="transmembrane region" description="Helical" evidence="1">
    <location>
        <begin position="12"/>
        <end position="33"/>
    </location>
</feature>
<accession>A0A9R1XGN6</accession>